<dbReference type="EMBL" id="KL142379">
    <property type="protein sequence ID" value="KDR76383.1"/>
    <property type="molecule type" value="Genomic_DNA"/>
</dbReference>
<organism evidence="2 3">
    <name type="scientific">Galerina marginata (strain CBS 339.88)</name>
    <dbReference type="NCBI Taxonomy" id="685588"/>
    <lineage>
        <taxon>Eukaryota</taxon>
        <taxon>Fungi</taxon>
        <taxon>Dikarya</taxon>
        <taxon>Basidiomycota</taxon>
        <taxon>Agaricomycotina</taxon>
        <taxon>Agaricomycetes</taxon>
        <taxon>Agaricomycetidae</taxon>
        <taxon>Agaricales</taxon>
        <taxon>Agaricineae</taxon>
        <taxon>Strophariaceae</taxon>
        <taxon>Galerina</taxon>
    </lineage>
</organism>
<dbReference type="HOGENOM" id="CLU_1489368_0_0_1"/>
<feature type="non-terminal residue" evidence="2">
    <location>
        <position position="179"/>
    </location>
</feature>
<dbReference type="AlphaFoldDB" id="A0A067TBL9"/>
<accession>A0A067TBL9</accession>
<proteinExistence type="predicted"/>
<feature type="domain" description="Retrotransposon gag" evidence="1">
    <location>
        <begin position="45"/>
        <end position="139"/>
    </location>
</feature>
<feature type="non-terminal residue" evidence="2">
    <location>
        <position position="1"/>
    </location>
</feature>
<keyword evidence="3" id="KW-1185">Reference proteome</keyword>
<dbReference type="InterPro" id="IPR005162">
    <property type="entry name" value="Retrotrans_gag_dom"/>
</dbReference>
<dbReference type="Proteomes" id="UP000027222">
    <property type="component" value="Unassembled WGS sequence"/>
</dbReference>
<evidence type="ECO:0000259" key="1">
    <source>
        <dbReference type="Pfam" id="PF03732"/>
    </source>
</evidence>
<reference evidence="3" key="1">
    <citation type="journal article" date="2014" name="Proc. Natl. Acad. Sci. U.S.A.">
        <title>Extensive sampling of basidiomycete genomes demonstrates inadequacy of the white-rot/brown-rot paradigm for wood decay fungi.</title>
        <authorList>
            <person name="Riley R."/>
            <person name="Salamov A.A."/>
            <person name="Brown D.W."/>
            <person name="Nagy L.G."/>
            <person name="Floudas D."/>
            <person name="Held B.W."/>
            <person name="Levasseur A."/>
            <person name="Lombard V."/>
            <person name="Morin E."/>
            <person name="Otillar R."/>
            <person name="Lindquist E.A."/>
            <person name="Sun H."/>
            <person name="LaButti K.M."/>
            <person name="Schmutz J."/>
            <person name="Jabbour D."/>
            <person name="Luo H."/>
            <person name="Baker S.E."/>
            <person name="Pisabarro A.G."/>
            <person name="Walton J.D."/>
            <person name="Blanchette R.A."/>
            <person name="Henrissat B."/>
            <person name="Martin F."/>
            <person name="Cullen D."/>
            <person name="Hibbett D.S."/>
            <person name="Grigoriev I.V."/>
        </authorList>
    </citation>
    <scope>NUCLEOTIDE SEQUENCE [LARGE SCALE GENOMIC DNA]</scope>
    <source>
        <strain evidence="3">CBS 339.88</strain>
    </source>
</reference>
<protein>
    <recommendedName>
        <fullName evidence="1">Retrotransposon gag domain-containing protein</fullName>
    </recommendedName>
</protein>
<gene>
    <name evidence="2" type="ORF">GALMADRAFT_28766</name>
</gene>
<evidence type="ECO:0000313" key="2">
    <source>
        <dbReference type="EMBL" id="KDR76383.1"/>
    </source>
</evidence>
<dbReference type="STRING" id="685588.A0A067TBL9"/>
<name>A0A067TBL9_GALM3</name>
<sequence>PEYWDGDRKNYDAFKFQVKLYLEGNKDKLDTDDKKILVVLSFLRGGEAEEWARQFVDNAAALTLADPAVTGFGVYTEFMKQLEDAFKPFDKVGDAVDELEKLQMGDRPAADHVTTFNALLARSEIKDDATIIRLFRRSLPFRILKTLMTLDTQPANAAAWKKKAVEIDSNWRRMNDELN</sequence>
<dbReference type="Pfam" id="PF03732">
    <property type="entry name" value="Retrotrans_gag"/>
    <property type="match status" value="1"/>
</dbReference>
<evidence type="ECO:0000313" key="3">
    <source>
        <dbReference type="Proteomes" id="UP000027222"/>
    </source>
</evidence>
<dbReference type="OrthoDB" id="2895259at2759"/>